<gene>
    <name evidence="4" type="ORF">ZEAMMB73_Zm00001d029745</name>
</gene>
<feature type="transmembrane region" description="Helical" evidence="2">
    <location>
        <begin position="147"/>
        <end position="164"/>
    </location>
</feature>
<comment type="subcellular location">
    <subcellularLocation>
        <location evidence="1">Membrane</location>
        <topology evidence="1">Multi-pass membrane protein</topology>
    </subcellularLocation>
</comment>
<keyword evidence="2" id="KW-0812">Transmembrane</keyword>
<dbReference type="PANTHER" id="PTHR33222">
    <property type="match status" value="1"/>
</dbReference>
<dbReference type="EMBL" id="CM007647">
    <property type="protein sequence ID" value="ONL99525.1"/>
    <property type="molecule type" value="Genomic_DNA"/>
</dbReference>
<organism evidence="4">
    <name type="scientific">Zea mays</name>
    <name type="common">Maize</name>
    <dbReference type="NCBI Taxonomy" id="4577"/>
    <lineage>
        <taxon>Eukaryota</taxon>
        <taxon>Viridiplantae</taxon>
        <taxon>Streptophyta</taxon>
        <taxon>Embryophyta</taxon>
        <taxon>Tracheophyta</taxon>
        <taxon>Spermatophyta</taxon>
        <taxon>Magnoliopsida</taxon>
        <taxon>Liliopsida</taxon>
        <taxon>Poales</taxon>
        <taxon>Poaceae</taxon>
        <taxon>PACMAD clade</taxon>
        <taxon>Panicoideae</taxon>
        <taxon>Andropogonodae</taxon>
        <taxon>Andropogoneae</taxon>
        <taxon>Tripsacinae</taxon>
        <taxon>Zea</taxon>
    </lineage>
</organism>
<dbReference type="GO" id="GO:0016020">
    <property type="term" value="C:membrane"/>
    <property type="evidence" value="ECO:0007669"/>
    <property type="project" value="UniProtKB-SubCell"/>
</dbReference>
<accession>A0A1D6K7J4</accession>
<evidence type="ECO:0000256" key="1">
    <source>
        <dbReference type="ARBA" id="ARBA00004141"/>
    </source>
</evidence>
<feature type="domain" description="Cyanobacterial aminoacyl-tRNA synthetase CAAD" evidence="3">
    <location>
        <begin position="110"/>
        <end position="188"/>
    </location>
</feature>
<dbReference type="STRING" id="4577.A0A1D6K7J4"/>
<keyword evidence="2" id="KW-1133">Transmembrane helix</keyword>
<dbReference type="AlphaFoldDB" id="A0A1D6K7J4"/>
<dbReference type="InterPro" id="IPR025564">
    <property type="entry name" value="CAAD_dom"/>
</dbReference>
<dbReference type="GO" id="GO:0009579">
    <property type="term" value="C:thylakoid"/>
    <property type="evidence" value="ECO:0007669"/>
    <property type="project" value="InterPro"/>
</dbReference>
<protein>
    <submittedName>
        <fullName evidence="4">Protein CURVATURE THYLAKOID 1B chloroplastic</fullName>
    </submittedName>
</protein>
<dbReference type="PANTHER" id="PTHR33222:SF6">
    <property type="entry name" value="EXPRESSED PROTEIN"/>
    <property type="match status" value="1"/>
</dbReference>
<name>A0A1D6K7J4_MAIZE</name>
<dbReference type="Pfam" id="PF14159">
    <property type="entry name" value="CAAD"/>
    <property type="match status" value="1"/>
</dbReference>
<dbReference type="ExpressionAtlas" id="A0A1D6K7J4">
    <property type="expression patterns" value="baseline and differential"/>
</dbReference>
<dbReference type="InParanoid" id="A0A1D6K7J4"/>
<dbReference type="EMBL" id="CM007647">
    <property type="protein sequence ID" value="ONL99524.1"/>
    <property type="molecule type" value="Genomic_DNA"/>
</dbReference>
<dbReference type="InterPro" id="IPR033344">
    <property type="entry name" value="CURT1"/>
</dbReference>
<feature type="transmembrane region" description="Helical" evidence="2">
    <location>
        <begin position="118"/>
        <end position="141"/>
    </location>
</feature>
<dbReference type="FunCoup" id="A0A1D6K7J4">
    <property type="interactions" value="41"/>
</dbReference>
<evidence type="ECO:0000259" key="3">
    <source>
        <dbReference type="Pfam" id="PF14159"/>
    </source>
</evidence>
<keyword evidence="2" id="KW-0472">Membrane</keyword>
<reference evidence="4" key="1">
    <citation type="submission" date="2015-12" db="EMBL/GenBank/DDBJ databases">
        <title>Update maize B73 reference genome by single molecule sequencing technologies.</title>
        <authorList>
            <consortium name="Maize Genome Sequencing Project"/>
            <person name="Ware D."/>
        </authorList>
    </citation>
    <scope>NUCLEOTIDE SEQUENCE [LARGE SCALE GENOMIC DNA]</scope>
    <source>
        <tissue evidence="4">Seedling</tissue>
    </source>
</reference>
<evidence type="ECO:0000256" key="2">
    <source>
        <dbReference type="SAM" id="Phobius"/>
    </source>
</evidence>
<evidence type="ECO:0000313" key="4">
    <source>
        <dbReference type="EMBL" id="ONL99524.1"/>
    </source>
</evidence>
<sequence>MAPAAPAATGAASPAVTKGGGKVAARSVRLGLPALPPLPGLSLAAQGQTRAASSLYKRLARDVVAMAAGEPAAPQAANEELTEFVDALKKEAGRSTMTRLLLVAAACVVKWDRIEDKYAVTTLAVAATLGMWSAGGVVSAIDRLPVVPGLMQAVGIGYSGWFAYRNLLFKPDRDAFFAKVREIYEDIISA</sequence>
<proteinExistence type="predicted"/>